<keyword evidence="2" id="KW-1185">Reference proteome</keyword>
<dbReference type="Gene3D" id="2.60.120.620">
    <property type="entry name" value="q2cbj1_9rhob like domain"/>
    <property type="match status" value="1"/>
</dbReference>
<dbReference type="Proteomes" id="UP001528850">
    <property type="component" value="Unassembled WGS sequence"/>
</dbReference>
<evidence type="ECO:0000313" key="2">
    <source>
        <dbReference type="Proteomes" id="UP001528850"/>
    </source>
</evidence>
<evidence type="ECO:0000313" key="1">
    <source>
        <dbReference type="EMBL" id="MDF4025039.1"/>
    </source>
</evidence>
<reference evidence="1 2" key="1">
    <citation type="journal article" date="2024" name="Curr. Microbiol.">
        <title>Luteibacter sahnii sp. nov., A Novel Yellow-Colored Xanthomonadin Pigment Producing Probiotic Bacterium from Healthy Rice Seed Microbiome.</title>
        <authorList>
            <person name="Jaiswal G."/>
            <person name="Rana R."/>
            <person name="Nayak P.K."/>
            <person name="Chouhan R."/>
            <person name="Gandhi S.G."/>
            <person name="Patel H.K."/>
            <person name="Patil P.B."/>
        </authorList>
    </citation>
    <scope>NUCLEOTIDE SEQUENCE [LARGE SCALE GENOMIC DNA]</scope>
    <source>
        <strain evidence="1 2">PPL201</strain>
    </source>
</reference>
<dbReference type="SUPFAM" id="SSF51197">
    <property type="entry name" value="Clavaminate synthase-like"/>
    <property type="match status" value="1"/>
</dbReference>
<organism evidence="1 2">
    <name type="scientific">Luteibacter sahnii</name>
    <dbReference type="NCBI Taxonomy" id="3021977"/>
    <lineage>
        <taxon>Bacteria</taxon>
        <taxon>Pseudomonadati</taxon>
        <taxon>Pseudomonadota</taxon>
        <taxon>Gammaproteobacteria</taxon>
        <taxon>Lysobacterales</taxon>
        <taxon>Rhodanobacteraceae</taxon>
        <taxon>Luteibacter</taxon>
    </lineage>
</organism>
<gene>
    <name evidence="1" type="ORF">P3W24_08700</name>
</gene>
<comment type="caution">
    <text evidence="1">The sequence shown here is derived from an EMBL/GenBank/DDBJ whole genome shotgun (WGS) entry which is preliminary data.</text>
</comment>
<sequence length="252" mass="28325">MPNAVGGKDGPRCHHPMAGEKYVKQGFDLSRHVREYHYDFVTVIDEVMSPRQCGVLRSRIERLIAEGHVKLVDHVGLGNTAVSDEGGRYLHHMFEGEDVRRFLPELTAVYHAALPLVSAVTSQDVVVSPYPRSDVNIKVYPPGGGTLGEHYDTNGITVLLFLTTNREAPLRMQVPRSHPSRGRWTERRDIHATEGSLLVMKGREVLHDCEPTIRERKISVVLNYYVRGDTWRHAAFDDFVYDGVASPAEQSA</sequence>
<dbReference type="EMBL" id="JARJJS010000002">
    <property type="protein sequence ID" value="MDF4025039.1"/>
    <property type="molecule type" value="Genomic_DNA"/>
</dbReference>
<evidence type="ECO:0008006" key="3">
    <source>
        <dbReference type="Google" id="ProtNLM"/>
    </source>
</evidence>
<name>A0ABT6BA98_9GAMM</name>
<accession>A0ABT6BA98</accession>
<protein>
    <recommendedName>
        <fullName evidence="3">Fe2OG dioxygenase domain-containing protein</fullName>
    </recommendedName>
</protein>
<proteinExistence type="predicted"/>